<feature type="transmembrane region" description="Helical" evidence="1">
    <location>
        <begin position="231"/>
        <end position="249"/>
    </location>
</feature>
<dbReference type="GO" id="GO:0016020">
    <property type="term" value="C:membrane"/>
    <property type="evidence" value="ECO:0007669"/>
    <property type="project" value="TreeGrafter"/>
</dbReference>
<evidence type="ECO:0000313" key="4">
    <source>
        <dbReference type="EMBL" id="CAB4542678.1"/>
    </source>
</evidence>
<feature type="transmembrane region" description="Helical" evidence="1">
    <location>
        <begin position="148"/>
        <end position="170"/>
    </location>
</feature>
<dbReference type="PANTHER" id="PTHR23028:SF53">
    <property type="entry name" value="ACYL_TRANSF_3 DOMAIN-CONTAINING PROTEIN"/>
    <property type="match status" value="1"/>
</dbReference>
<dbReference type="GO" id="GO:0009103">
    <property type="term" value="P:lipopolysaccharide biosynthetic process"/>
    <property type="evidence" value="ECO:0007669"/>
    <property type="project" value="TreeGrafter"/>
</dbReference>
<dbReference type="GO" id="GO:0016747">
    <property type="term" value="F:acyltransferase activity, transferring groups other than amino-acyl groups"/>
    <property type="evidence" value="ECO:0007669"/>
    <property type="project" value="InterPro"/>
</dbReference>
<feature type="transmembrane region" description="Helical" evidence="1">
    <location>
        <begin position="363"/>
        <end position="385"/>
    </location>
</feature>
<dbReference type="PANTHER" id="PTHR23028">
    <property type="entry name" value="ACETYLTRANSFERASE"/>
    <property type="match status" value="1"/>
</dbReference>
<evidence type="ECO:0000259" key="3">
    <source>
        <dbReference type="Pfam" id="PF19040"/>
    </source>
</evidence>
<proteinExistence type="predicted"/>
<keyword evidence="1" id="KW-0472">Membrane</keyword>
<feature type="transmembrane region" description="Helical" evidence="1">
    <location>
        <begin position="21"/>
        <end position="38"/>
    </location>
</feature>
<organism evidence="4">
    <name type="scientific">freshwater metagenome</name>
    <dbReference type="NCBI Taxonomy" id="449393"/>
    <lineage>
        <taxon>unclassified sequences</taxon>
        <taxon>metagenomes</taxon>
        <taxon>ecological metagenomes</taxon>
    </lineage>
</organism>
<dbReference type="Pfam" id="PF19040">
    <property type="entry name" value="SGNH"/>
    <property type="match status" value="1"/>
</dbReference>
<evidence type="ECO:0000256" key="1">
    <source>
        <dbReference type="SAM" id="Phobius"/>
    </source>
</evidence>
<dbReference type="InterPro" id="IPR043968">
    <property type="entry name" value="SGNH"/>
</dbReference>
<feature type="transmembrane region" description="Helical" evidence="1">
    <location>
        <begin position="321"/>
        <end position="342"/>
    </location>
</feature>
<feature type="transmembrane region" description="Helical" evidence="1">
    <location>
        <begin position="177"/>
        <end position="195"/>
    </location>
</feature>
<protein>
    <submittedName>
        <fullName evidence="4">Unannotated protein</fullName>
    </submittedName>
</protein>
<sequence>MSSTLALGKSAGPRWRKRQDIQLLRAVAVLAVVGYHFDLAGFDYGFLGVDVFLVVSGYLVGGGLLSELKSSGRIDVRRFFTHRIKRLLPASIVVVIATTLLLYATNELTTRDLRHALWSSLYVQNINLSFEGGDYLGKDLLPTYFVHFWSLSLEEQFYVFTPIILLLVALTKLKRPLIIFAAIGIASLALSLYQTSIGDSSAYFSLTTRAWQFILGMVVANLNPSRTYARALWIISILGVGVFTLLINFDLGLLFPAPGAIIPSVITALALVAGKSVPLKIPIAGIQSTGVFIGDLSYSIYLVHFPISLLVASWIGKTENLFFVTGGLILTLTIAFVLKTLVEDPVRFPGFYGPRFKFGVVKILLSNMALALGLVLIIQGFSFAADNQSPDTTYKPAPTAESPIATKPPEPTAEYCFGANAMIKDICGAFILTKPVLPPQSANEAVSKAYSNGCHIQFSSRPRFKSCTYGTTKGYKTTIALVGDSHATQWLPAFDVAGKASGVRIKTFLMSECVYGSVLFVTKCKDFAPWVLSSISKPGSGFSAIYISNRVSRPELQPKLAYLKRSFTKTLKTLQTTNLKIFLIGDTPLGTLNHTDPNLCLMKKQPKDCFGLTKDVIWKNPFAEAVLESGVGEYVPVDNLFCIGTKCYKSIGGVPVYRDDDHINVWYSKSTIDVWKTRFSELLKRPGA</sequence>
<dbReference type="InterPro" id="IPR002656">
    <property type="entry name" value="Acyl_transf_3_dom"/>
</dbReference>
<feature type="transmembrane region" description="Helical" evidence="1">
    <location>
        <begin position="255"/>
        <end position="274"/>
    </location>
</feature>
<feature type="transmembrane region" description="Helical" evidence="1">
    <location>
        <begin position="44"/>
        <end position="66"/>
    </location>
</feature>
<feature type="transmembrane region" description="Helical" evidence="1">
    <location>
        <begin position="295"/>
        <end position="315"/>
    </location>
</feature>
<dbReference type="InterPro" id="IPR050879">
    <property type="entry name" value="Acyltransferase_3"/>
</dbReference>
<gene>
    <name evidence="4" type="ORF">UFOPK1433_00598</name>
</gene>
<dbReference type="EMBL" id="CAEZSN010000056">
    <property type="protein sequence ID" value="CAB4542678.1"/>
    <property type="molecule type" value="Genomic_DNA"/>
</dbReference>
<feature type="domain" description="Acyltransferase 3" evidence="2">
    <location>
        <begin position="20"/>
        <end position="338"/>
    </location>
</feature>
<keyword evidence="1" id="KW-1133">Transmembrane helix</keyword>
<feature type="domain" description="SGNH" evidence="3">
    <location>
        <begin position="454"/>
        <end position="671"/>
    </location>
</feature>
<reference evidence="4" key="1">
    <citation type="submission" date="2020-05" db="EMBL/GenBank/DDBJ databases">
        <authorList>
            <person name="Chiriac C."/>
            <person name="Salcher M."/>
            <person name="Ghai R."/>
            <person name="Kavagutti S V."/>
        </authorList>
    </citation>
    <scope>NUCLEOTIDE SEQUENCE</scope>
</reference>
<accession>A0A6J6BX37</accession>
<dbReference type="Pfam" id="PF01757">
    <property type="entry name" value="Acyl_transf_3"/>
    <property type="match status" value="1"/>
</dbReference>
<feature type="transmembrane region" description="Helical" evidence="1">
    <location>
        <begin position="87"/>
        <end position="105"/>
    </location>
</feature>
<keyword evidence="1" id="KW-0812">Transmembrane</keyword>
<evidence type="ECO:0000259" key="2">
    <source>
        <dbReference type="Pfam" id="PF01757"/>
    </source>
</evidence>
<name>A0A6J6BX37_9ZZZZ</name>
<dbReference type="AlphaFoldDB" id="A0A6J6BX37"/>